<evidence type="ECO:0000313" key="3">
    <source>
        <dbReference type="Proteomes" id="UP000599523"/>
    </source>
</evidence>
<reference evidence="2" key="1">
    <citation type="submission" date="2019-12" db="EMBL/GenBank/DDBJ databases">
        <title>Comparative genomics gives insights into the taxonomy of the Azoarcus-Aromatoleum group and reveals separate origins of nif in the plant-associated Azoarcus and non-plant-associated Aromatoleum sub-groups.</title>
        <authorList>
            <person name="Lafos M."/>
            <person name="Maluk M."/>
            <person name="Batista M."/>
            <person name="Junghare M."/>
            <person name="Carmona M."/>
            <person name="Faoro H."/>
            <person name="Cruz L.M."/>
            <person name="Battistoni F."/>
            <person name="De Souza E."/>
            <person name="Pedrosa F."/>
            <person name="Chen W.-M."/>
            <person name="Poole P.S."/>
            <person name="Dixon R.A."/>
            <person name="James E.K."/>
        </authorList>
    </citation>
    <scope>NUCLEOTIDE SEQUENCE</scope>
    <source>
        <strain evidence="2">NSC3</strain>
    </source>
</reference>
<dbReference type="CDD" id="cd02440">
    <property type="entry name" value="AdoMet_MTases"/>
    <property type="match status" value="1"/>
</dbReference>
<dbReference type="EMBL" id="WTVM01000008">
    <property type="protein sequence ID" value="NMG01824.1"/>
    <property type="molecule type" value="Genomic_DNA"/>
</dbReference>
<dbReference type="GO" id="GO:0032259">
    <property type="term" value="P:methylation"/>
    <property type="evidence" value="ECO:0007669"/>
    <property type="project" value="UniProtKB-KW"/>
</dbReference>
<keyword evidence="3" id="KW-1185">Reference proteome</keyword>
<dbReference type="Pfam" id="PF08241">
    <property type="entry name" value="Methyltransf_11"/>
    <property type="match status" value="1"/>
</dbReference>
<dbReference type="GO" id="GO:0008757">
    <property type="term" value="F:S-adenosylmethionine-dependent methyltransferase activity"/>
    <property type="evidence" value="ECO:0007669"/>
    <property type="project" value="InterPro"/>
</dbReference>
<dbReference type="AlphaFoldDB" id="A0A972J7G3"/>
<evidence type="ECO:0000259" key="1">
    <source>
        <dbReference type="Pfam" id="PF08241"/>
    </source>
</evidence>
<protein>
    <submittedName>
        <fullName evidence="2">Methyltransferase domain-containing protein</fullName>
    </submittedName>
</protein>
<sequence length="239" mass="25949">MPRSQFEEHWRRRFTERGQALDHDAGIAGWSESGLQTRIRAFKRHWTGAPAGSRWIDIGCGAGSYSRMLADEGLEVIGVDYSQPSVAKAAQRSPTVGGWVVGDVTRLPLAPQSAEGILCFGVLQALSSSDQALAEMAAAIKPGGTLWVDALNAHCAPHLLKKLLRRPANLRYETADALRRQLEQTGFAVETHWVPIAPGRLQSLQPLLESAPLRAMLKLIPPLGALLSHSVLIVARKTA</sequence>
<proteinExistence type="predicted"/>
<feature type="domain" description="Methyltransferase type 11" evidence="1">
    <location>
        <begin position="56"/>
        <end position="147"/>
    </location>
</feature>
<accession>A0A972J7G3</accession>
<dbReference type="Gene3D" id="3.40.50.150">
    <property type="entry name" value="Vaccinia Virus protein VP39"/>
    <property type="match status" value="1"/>
</dbReference>
<keyword evidence="2" id="KW-0489">Methyltransferase</keyword>
<name>A0A972J7G3_9RHOO</name>
<dbReference type="InterPro" id="IPR013216">
    <property type="entry name" value="Methyltransf_11"/>
</dbReference>
<dbReference type="InterPro" id="IPR029063">
    <property type="entry name" value="SAM-dependent_MTases_sf"/>
</dbReference>
<evidence type="ECO:0000313" key="2">
    <source>
        <dbReference type="EMBL" id="NMG01824.1"/>
    </source>
</evidence>
<keyword evidence="2" id="KW-0808">Transferase</keyword>
<dbReference type="SUPFAM" id="SSF53335">
    <property type="entry name" value="S-adenosyl-L-methionine-dependent methyltransferases"/>
    <property type="match status" value="1"/>
</dbReference>
<dbReference type="PANTHER" id="PTHR43861">
    <property type="entry name" value="TRANS-ACONITATE 2-METHYLTRANSFERASE-RELATED"/>
    <property type="match status" value="1"/>
</dbReference>
<gene>
    <name evidence="2" type="ORF">GPA21_02390</name>
</gene>
<dbReference type="RefSeq" id="WP_168986617.1">
    <property type="nucleotide sequence ID" value="NZ_CAWPHM010000319.1"/>
</dbReference>
<dbReference type="Proteomes" id="UP000599523">
    <property type="component" value="Unassembled WGS sequence"/>
</dbReference>
<comment type="caution">
    <text evidence="2">The sequence shown here is derived from an EMBL/GenBank/DDBJ whole genome shotgun (WGS) entry which is preliminary data.</text>
</comment>
<organism evidence="2 3">
    <name type="scientific">Azoarcus taiwanensis</name>
    <dbReference type="NCBI Taxonomy" id="666964"/>
    <lineage>
        <taxon>Bacteria</taxon>
        <taxon>Pseudomonadati</taxon>
        <taxon>Pseudomonadota</taxon>
        <taxon>Betaproteobacteria</taxon>
        <taxon>Rhodocyclales</taxon>
        <taxon>Zoogloeaceae</taxon>
        <taxon>Azoarcus</taxon>
    </lineage>
</organism>